<dbReference type="PANTHER" id="PTHR47412">
    <property type="entry name" value="FI01434P-RELATED"/>
    <property type="match status" value="1"/>
</dbReference>
<dbReference type="AlphaFoldDB" id="A0AAN8ZNU4"/>
<evidence type="ECO:0000313" key="2">
    <source>
        <dbReference type="Proteomes" id="UP001381693"/>
    </source>
</evidence>
<dbReference type="EMBL" id="JAXCGZ010023136">
    <property type="protein sequence ID" value="KAK7016713.1"/>
    <property type="molecule type" value="Genomic_DNA"/>
</dbReference>
<dbReference type="Pfam" id="PF13896">
    <property type="entry name" value="Glyco_transf_49"/>
    <property type="match status" value="1"/>
</dbReference>
<organism evidence="1 2">
    <name type="scientific">Halocaridina rubra</name>
    <name type="common">Hawaiian red shrimp</name>
    <dbReference type="NCBI Taxonomy" id="373956"/>
    <lineage>
        <taxon>Eukaryota</taxon>
        <taxon>Metazoa</taxon>
        <taxon>Ecdysozoa</taxon>
        <taxon>Arthropoda</taxon>
        <taxon>Crustacea</taxon>
        <taxon>Multicrustacea</taxon>
        <taxon>Malacostraca</taxon>
        <taxon>Eumalacostraca</taxon>
        <taxon>Eucarida</taxon>
        <taxon>Decapoda</taxon>
        <taxon>Pleocyemata</taxon>
        <taxon>Caridea</taxon>
        <taxon>Atyoidea</taxon>
        <taxon>Atyidae</taxon>
        <taxon>Halocaridina</taxon>
    </lineage>
</organism>
<sequence length="184" mass="21218">MYPDLRFCATKPLVTFAQQRGNYTVLENYIPAGKSFRCHESITYTTHSEYSFLHNVDNIVDRWQGPVSVAVYTPGTDFERALKTILYLRNCMSEDIKTYVSFHVFYHKDHKPEKIPLPEDVMSMNSDCSSGLPDWTNVTTYRRQNKLLYPVNVGRNAARLAAQTYFVFPSDVELYPSIKVIPGE</sequence>
<dbReference type="PANTHER" id="PTHR47412:SF1">
    <property type="entry name" value="FI01434P-RELATED"/>
    <property type="match status" value="1"/>
</dbReference>
<keyword evidence="2" id="KW-1185">Reference proteome</keyword>
<proteinExistence type="predicted"/>
<gene>
    <name evidence="1" type="ORF">SK128_013249</name>
</gene>
<comment type="caution">
    <text evidence="1">The sequence shown here is derived from an EMBL/GenBank/DDBJ whole genome shotgun (WGS) entry which is preliminary data.</text>
</comment>
<name>A0AAN8ZNU4_HALRR</name>
<reference evidence="1 2" key="1">
    <citation type="submission" date="2023-11" db="EMBL/GenBank/DDBJ databases">
        <title>Halocaridina rubra genome assembly.</title>
        <authorList>
            <person name="Smith C."/>
        </authorList>
    </citation>
    <scope>NUCLEOTIDE SEQUENCE [LARGE SCALE GENOMIC DNA]</scope>
    <source>
        <strain evidence="1">EP-1</strain>
        <tissue evidence="1">Whole</tissue>
    </source>
</reference>
<protein>
    <submittedName>
        <fullName evidence="1">Uncharacterized protein</fullName>
    </submittedName>
</protein>
<evidence type="ECO:0000313" key="1">
    <source>
        <dbReference type="EMBL" id="KAK7016713.1"/>
    </source>
</evidence>
<accession>A0AAN8ZNU4</accession>
<dbReference type="Proteomes" id="UP001381693">
    <property type="component" value="Unassembled WGS sequence"/>
</dbReference>